<comment type="subcellular location">
    <subcellularLocation>
        <location evidence="6">Cell membrane</location>
        <topology evidence="6">Multi-pass membrane protein</topology>
    </subcellularLocation>
    <subcellularLocation>
        <location evidence="1">Membrane</location>
        <topology evidence="1">Multi-pass membrane protein</topology>
    </subcellularLocation>
</comment>
<feature type="region of interest" description="Disordered" evidence="7">
    <location>
        <begin position="1"/>
        <end position="23"/>
    </location>
</feature>
<reference evidence="9 10" key="1">
    <citation type="submission" date="2021-05" db="EMBL/GenBank/DDBJ databases">
        <title>Direct Submission.</title>
        <authorList>
            <person name="Li K."/>
            <person name="Gao J."/>
        </authorList>
    </citation>
    <scope>NUCLEOTIDE SEQUENCE [LARGE SCALE GENOMIC DNA]</scope>
    <source>
        <strain evidence="9 10">Mg02</strain>
    </source>
</reference>
<dbReference type="InterPro" id="IPR013525">
    <property type="entry name" value="ABC2_TM"/>
</dbReference>
<evidence type="ECO:0000256" key="3">
    <source>
        <dbReference type="ARBA" id="ARBA00022989"/>
    </source>
</evidence>
<feature type="transmembrane region" description="Helical" evidence="6">
    <location>
        <begin position="164"/>
        <end position="185"/>
    </location>
</feature>
<evidence type="ECO:0000313" key="10">
    <source>
        <dbReference type="Proteomes" id="UP000676079"/>
    </source>
</evidence>
<gene>
    <name evidence="9" type="ORF">KGD84_27145</name>
</gene>
<protein>
    <recommendedName>
        <fullName evidence="6">Transport permease protein</fullName>
    </recommendedName>
</protein>
<dbReference type="InterPro" id="IPR047817">
    <property type="entry name" value="ABC2_TM_bact-type"/>
</dbReference>
<evidence type="ECO:0000256" key="4">
    <source>
        <dbReference type="ARBA" id="ARBA00023136"/>
    </source>
</evidence>
<sequence length="280" mass="30596">MSTDHADARRLRDREDARPDEHARPGRFEADAVLGVVAREWILYGRSWRATTFAAVVEPTLYLLCFGFGMGALIGTLAGFSYIDFLGTGIVAVSVMFQSMMPAVINTFIKRRFLHTYEGILAAPVDVRELVTGEALWLAMRSGVYGCVPLLVAMGFGLRPGWGGLLVPFIAFFAGFAFALFGIWISAVINSVRSMDYVFSGLFTPLFLVAGTFFPLTELPDWVQGLAVANPLYHAVELIRGSVFGGLSAGAALLHVGVLLAFIVLMWFLAGSQMRRRVVT</sequence>
<feature type="transmembrane region" description="Helical" evidence="6">
    <location>
        <begin position="138"/>
        <end position="158"/>
    </location>
</feature>
<evidence type="ECO:0000256" key="2">
    <source>
        <dbReference type="ARBA" id="ARBA00022692"/>
    </source>
</evidence>
<accession>A0ABX8BJT9</accession>
<dbReference type="PANTHER" id="PTHR43229">
    <property type="entry name" value="NODULATION PROTEIN J"/>
    <property type="match status" value="1"/>
</dbReference>
<evidence type="ECO:0000256" key="1">
    <source>
        <dbReference type="ARBA" id="ARBA00004141"/>
    </source>
</evidence>
<keyword evidence="4 6" id="KW-0472">Membrane</keyword>
<dbReference type="Pfam" id="PF01061">
    <property type="entry name" value="ABC2_membrane"/>
    <property type="match status" value="1"/>
</dbReference>
<dbReference type="InterPro" id="IPR000412">
    <property type="entry name" value="ABC_2_transport"/>
</dbReference>
<organism evidence="9 10">
    <name type="scientific">Nocardiopsis changdeensis</name>
    <dbReference type="NCBI Taxonomy" id="2831969"/>
    <lineage>
        <taxon>Bacteria</taxon>
        <taxon>Bacillati</taxon>
        <taxon>Actinomycetota</taxon>
        <taxon>Actinomycetes</taxon>
        <taxon>Streptosporangiales</taxon>
        <taxon>Nocardiopsidaceae</taxon>
        <taxon>Nocardiopsis</taxon>
    </lineage>
</organism>
<feature type="domain" description="ABC transmembrane type-2" evidence="8">
    <location>
        <begin position="50"/>
        <end position="277"/>
    </location>
</feature>
<dbReference type="InterPro" id="IPR051784">
    <property type="entry name" value="Nod_factor_ABC_transporter"/>
</dbReference>
<keyword evidence="6" id="KW-0813">Transport</keyword>
<dbReference type="EMBL" id="CP074133">
    <property type="protein sequence ID" value="QUX22000.1"/>
    <property type="molecule type" value="Genomic_DNA"/>
</dbReference>
<keyword evidence="2 6" id="KW-0812">Transmembrane</keyword>
<keyword evidence="3 6" id="KW-1133">Transmembrane helix</keyword>
<feature type="transmembrane region" description="Helical" evidence="6">
    <location>
        <begin position="247"/>
        <end position="270"/>
    </location>
</feature>
<keyword evidence="5" id="KW-0046">Antibiotic resistance</keyword>
<evidence type="ECO:0000256" key="5">
    <source>
        <dbReference type="ARBA" id="ARBA00023251"/>
    </source>
</evidence>
<dbReference type="Proteomes" id="UP000676079">
    <property type="component" value="Chromosome"/>
</dbReference>
<dbReference type="PANTHER" id="PTHR43229:SF2">
    <property type="entry name" value="NODULATION PROTEIN J"/>
    <property type="match status" value="1"/>
</dbReference>
<evidence type="ECO:0000256" key="7">
    <source>
        <dbReference type="SAM" id="MobiDB-lite"/>
    </source>
</evidence>
<feature type="transmembrane region" description="Helical" evidence="6">
    <location>
        <begin position="89"/>
        <end position="109"/>
    </location>
</feature>
<keyword evidence="6" id="KW-1003">Cell membrane</keyword>
<dbReference type="RefSeq" id="WP_220563223.1">
    <property type="nucleotide sequence ID" value="NZ_CP074133.1"/>
</dbReference>
<evidence type="ECO:0000256" key="6">
    <source>
        <dbReference type="RuleBase" id="RU361157"/>
    </source>
</evidence>
<feature type="transmembrane region" description="Helical" evidence="6">
    <location>
        <begin position="61"/>
        <end position="83"/>
    </location>
</feature>
<feature type="transmembrane region" description="Helical" evidence="6">
    <location>
        <begin position="197"/>
        <end position="216"/>
    </location>
</feature>
<dbReference type="PIRSF" id="PIRSF006648">
    <property type="entry name" value="DrrB"/>
    <property type="match status" value="1"/>
</dbReference>
<dbReference type="PRINTS" id="PR00164">
    <property type="entry name" value="ABC2TRNSPORT"/>
</dbReference>
<dbReference type="PROSITE" id="PS51012">
    <property type="entry name" value="ABC_TM2"/>
    <property type="match status" value="1"/>
</dbReference>
<proteinExistence type="inferred from homology"/>
<name>A0ABX8BJT9_9ACTN</name>
<keyword evidence="10" id="KW-1185">Reference proteome</keyword>
<evidence type="ECO:0000259" key="8">
    <source>
        <dbReference type="PROSITE" id="PS51012"/>
    </source>
</evidence>
<comment type="similarity">
    <text evidence="6">Belongs to the ABC-2 integral membrane protein family.</text>
</comment>
<evidence type="ECO:0000313" key="9">
    <source>
        <dbReference type="EMBL" id="QUX22000.1"/>
    </source>
</evidence>